<sequence length="144" mass="16271">MLLLLLLFPLFFSVSGDDNDYMKCPFGWTLYNSHCYRAFQKYSNWMDADFYCARSESHLVNIEGSDEGQFLANLISNRLLVTTAWMGGFVRARSAELEWTNGLGGVTTDVQVRQHNMCLLIKGGEVGSSRCSEIYPFVCKKAAL</sequence>
<dbReference type="InterPro" id="IPR051527">
    <property type="entry name" value="KLR_subfamily_B"/>
</dbReference>
<dbReference type="CDD" id="cd00037">
    <property type="entry name" value="CLECT"/>
    <property type="match status" value="1"/>
</dbReference>
<keyword evidence="1" id="KW-1133">Transmembrane helix</keyword>
<dbReference type="PANTHER" id="PTHR46784">
    <property type="entry name" value="KILLER CELL LECTIN-LIKE RECEPTOR SUBFAMILY B MEMBER 1"/>
    <property type="match status" value="1"/>
</dbReference>
<reference evidence="5" key="1">
    <citation type="submission" date="2023-06" db="EMBL/GenBank/DDBJ databases">
        <title>Genomic analysis of the entomopathogenic nematode Steinernema hermaphroditum.</title>
        <authorList>
            <person name="Schwarz E.M."/>
            <person name="Heppert J.K."/>
            <person name="Baniya A."/>
            <person name="Schwartz H.T."/>
            <person name="Tan C.-H."/>
            <person name="Antoshechkin I."/>
            <person name="Sternberg P.W."/>
            <person name="Goodrich-Blair H."/>
            <person name="Dillman A.R."/>
        </authorList>
    </citation>
    <scope>NUCLEOTIDE SEQUENCE</scope>
    <source>
        <strain evidence="5">PS9179</strain>
        <tissue evidence="5">Whole animal</tissue>
    </source>
</reference>
<keyword evidence="6" id="KW-1185">Reference proteome</keyword>
<dbReference type="SUPFAM" id="SSF56436">
    <property type="entry name" value="C-type lectin-like"/>
    <property type="match status" value="1"/>
</dbReference>
<dbReference type="InterPro" id="IPR001304">
    <property type="entry name" value="C-type_lectin-like"/>
</dbReference>
<organism evidence="5 6">
    <name type="scientific">Steinernema hermaphroditum</name>
    <dbReference type="NCBI Taxonomy" id="289476"/>
    <lineage>
        <taxon>Eukaryota</taxon>
        <taxon>Metazoa</taxon>
        <taxon>Ecdysozoa</taxon>
        <taxon>Nematoda</taxon>
        <taxon>Chromadorea</taxon>
        <taxon>Rhabditida</taxon>
        <taxon>Tylenchina</taxon>
        <taxon>Panagrolaimomorpha</taxon>
        <taxon>Strongyloidoidea</taxon>
        <taxon>Steinernematidae</taxon>
        <taxon>Steinernema</taxon>
    </lineage>
</organism>
<feature type="signal peptide" evidence="3">
    <location>
        <begin position="1"/>
        <end position="16"/>
    </location>
</feature>
<dbReference type="GO" id="GO:0038023">
    <property type="term" value="F:signaling receptor activity"/>
    <property type="evidence" value="ECO:0007669"/>
    <property type="project" value="TreeGrafter"/>
</dbReference>
<evidence type="ECO:0000259" key="4">
    <source>
        <dbReference type="PROSITE" id="PS50041"/>
    </source>
</evidence>
<feature type="domain" description="C-type lectin" evidence="4">
    <location>
        <begin position="31"/>
        <end position="140"/>
    </location>
</feature>
<evidence type="ECO:0000256" key="1">
    <source>
        <dbReference type="ARBA" id="ARBA00022989"/>
    </source>
</evidence>
<evidence type="ECO:0000313" key="6">
    <source>
        <dbReference type="Proteomes" id="UP001175271"/>
    </source>
</evidence>
<evidence type="ECO:0000313" key="5">
    <source>
        <dbReference type="EMBL" id="KAK0406678.1"/>
    </source>
</evidence>
<dbReference type="PROSITE" id="PS50041">
    <property type="entry name" value="C_TYPE_LECTIN_2"/>
    <property type="match status" value="1"/>
</dbReference>
<feature type="chain" id="PRO_5041464739" description="C-type lectin domain-containing protein" evidence="3">
    <location>
        <begin position="17"/>
        <end position="144"/>
    </location>
</feature>
<keyword evidence="2" id="KW-1015">Disulfide bond</keyword>
<evidence type="ECO:0000256" key="3">
    <source>
        <dbReference type="SAM" id="SignalP"/>
    </source>
</evidence>
<dbReference type="GO" id="GO:0005886">
    <property type="term" value="C:plasma membrane"/>
    <property type="evidence" value="ECO:0007669"/>
    <property type="project" value="TreeGrafter"/>
</dbReference>
<dbReference type="InterPro" id="IPR016186">
    <property type="entry name" value="C-type_lectin-like/link_sf"/>
</dbReference>
<keyword evidence="3" id="KW-0732">Signal</keyword>
<dbReference type="InterPro" id="IPR016187">
    <property type="entry name" value="CTDL_fold"/>
</dbReference>
<dbReference type="Gene3D" id="3.10.100.10">
    <property type="entry name" value="Mannose-Binding Protein A, subunit A"/>
    <property type="match status" value="1"/>
</dbReference>
<dbReference type="SMART" id="SM00034">
    <property type="entry name" value="CLECT"/>
    <property type="match status" value="1"/>
</dbReference>
<dbReference type="GO" id="GO:0009986">
    <property type="term" value="C:cell surface"/>
    <property type="evidence" value="ECO:0007669"/>
    <property type="project" value="TreeGrafter"/>
</dbReference>
<dbReference type="Proteomes" id="UP001175271">
    <property type="component" value="Unassembled WGS sequence"/>
</dbReference>
<protein>
    <recommendedName>
        <fullName evidence="4">C-type lectin domain-containing protein</fullName>
    </recommendedName>
</protein>
<dbReference type="AlphaFoldDB" id="A0AA39HKZ8"/>
<name>A0AA39HKZ8_9BILA</name>
<evidence type="ECO:0000256" key="2">
    <source>
        <dbReference type="ARBA" id="ARBA00023157"/>
    </source>
</evidence>
<gene>
    <name evidence="5" type="ORF">QR680_018729</name>
</gene>
<accession>A0AA39HKZ8</accession>
<dbReference type="EMBL" id="JAUCMV010000004">
    <property type="protein sequence ID" value="KAK0406678.1"/>
    <property type="molecule type" value="Genomic_DNA"/>
</dbReference>
<comment type="caution">
    <text evidence="5">The sequence shown here is derived from an EMBL/GenBank/DDBJ whole genome shotgun (WGS) entry which is preliminary data.</text>
</comment>
<keyword evidence="1" id="KW-0812">Transmembrane</keyword>
<dbReference type="Pfam" id="PF00059">
    <property type="entry name" value="Lectin_C"/>
    <property type="match status" value="1"/>
</dbReference>
<dbReference type="PANTHER" id="PTHR46784:SF1">
    <property type="entry name" value="KILLER CELL LECTIN-LIKE RECEPTOR SUBFAMILY B MEMBER 1"/>
    <property type="match status" value="1"/>
</dbReference>
<keyword evidence="1" id="KW-0472">Membrane</keyword>
<proteinExistence type="predicted"/>